<gene>
    <name evidence="1" type="ORF">EVAR_25654_1</name>
</gene>
<proteinExistence type="predicted"/>
<dbReference type="Proteomes" id="UP000299102">
    <property type="component" value="Unassembled WGS sequence"/>
</dbReference>
<name>A0A4C1WG21_EUMVA</name>
<dbReference type="AlphaFoldDB" id="A0A4C1WG21"/>
<sequence length="208" mass="22961">MSTLIPSVGKIHPRTYISLVSKLTDRYPYERFRARPSSDALSTEGSRGAIVQAGHVSRCQQLRLPGASVMNPPASIDEGYSNSHPALDFHFFTALASNPGLALDLDTIPVLFLILLYPALNSDINNESVCPFDPDLGLALNAKIGLLFKHNNRLRKFFDIMSSTVTANRRHQERGSGDRIRTHGLTRASRNVTSVLFIGRSAWDRGSK</sequence>
<organism evidence="1 2">
    <name type="scientific">Eumeta variegata</name>
    <name type="common">Bagworm moth</name>
    <name type="synonym">Eumeta japonica</name>
    <dbReference type="NCBI Taxonomy" id="151549"/>
    <lineage>
        <taxon>Eukaryota</taxon>
        <taxon>Metazoa</taxon>
        <taxon>Ecdysozoa</taxon>
        <taxon>Arthropoda</taxon>
        <taxon>Hexapoda</taxon>
        <taxon>Insecta</taxon>
        <taxon>Pterygota</taxon>
        <taxon>Neoptera</taxon>
        <taxon>Endopterygota</taxon>
        <taxon>Lepidoptera</taxon>
        <taxon>Glossata</taxon>
        <taxon>Ditrysia</taxon>
        <taxon>Tineoidea</taxon>
        <taxon>Psychidae</taxon>
        <taxon>Oiketicinae</taxon>
        <taxon>Eumeta</taxon>
    </lineage>
</organism>
<reference evidence="1 2" key="1">
    <citation type="journal article" date="2019" name="Commun. Biol.">
        <title>The bagworm genome reveals a unique fibroin gene that provides high tensile strength.</title>
        <authorList>
            <person name="Kono N."/>
            <person name="Nakamura H."/>
            <person name="Ohtoshi R."/>
            <person name="Tomita M."/>
            <person name="Numata K."/>
            <person name="Arakawa K."/>
        </authorList>
    </citation>
    <scope>NUCLEOTIDE SEQUENCE [LARGE SCALE GENOMIC DNA]</scope>
</reference>
<evidence type="ECO:0000313" key="2">
    <source>
        <dbReference type="Proteomes" id="UP000299102"/>
    </source>
</evidence>
<protein>
    <submittedName>
        <fullName evidence="1">Uncharacterized protein</fullName>
    </submittedName>
</protein>
<evidence type="ECO:0000313" key="1">
    <source>
        <dbReference type="EMBL" id="GBP49442.1"/>
    </source>
</evidence>
<keyword evidence="2" id="KW-1185">Reference proteome</keyword>
<dbReference type="EMBL" id="BGZK01000545">
    <property type="protein sequence ID" value="GBP49442.1"/>
    <property type="molecule type" value="Genomic_DNA"/>
</dbReference>
<comment type="caution">
    <text evidence="1">The sequence shown here is derived from an EMBL/GenBank/DDBJ whole genome shotgun (WGS) entry which is preliminary data.</text>
</comment>
<accession>A0A4C1WG21</accession>